<organism evidence="2 3">
    <name type="scientific">Ulvibacterium marinum</name>
    <dbReference type="NCBI Taxonomy" id="2419782"/>
    <lineage>
        <taxon>Bacteria</taxon>
        <taxon>Pseudomonadati</taxon>
        <taxon>Bacteroidota</taxon>
        <taxon>Flavobacteriia</taxon>
        <taxon>Flavobacteriales</taxon>
        <taxon>Flavobacteriaceae</taxon>
        <taxon>Ulvibacterium</taxon>
    </lineage>
</organism>
<dbReference type="Pfam" id="PF19089">
    <property type="entry name" value="DUF5777"/>
    <property type="match status" value="1"/>
</dbReference>
<accession>A0A3B0CCM6</accession>
<dbReference type="Proteomes" id="UP000276603">
    <property type="component" value="Unassembled WGS sequence"/>
</dbReference>
<dbReference type="InterPro" id="IPR045916">
    <property type="entry name" value="DUF5777"/>
</dbReference>
<dbReference type="EMBL" id="RBCJ01000001">
    <property type="protein sequence ID" value="RKN82381.1"/>
    <property type="molecule type" value="Genomic_DNA"/>
</dbReference>
<dbReference type="AlphaFoldDB" id="A0A3B0CCM6"/>
<gene>
    <name evidence="2" type="ORF">D7Z94_00560</name>
</gene>
<protein>
    <recommendedName>
        <fullName evidence="1">DUF5777 domain-containing protein</fullName>
    </recommendedName>
</protein>
<reference evidence="2 3" key="1">
    <citation type="submission" date="2018-10" db="EMBL/GenBank/DDBJ databases">
        <title>Ulvibacterium marinum gen. nov., sp. nov., a novel marine bacterium of the family Flavobacteriaceae, isolated from a culture of the green alga Ulva prolifera.</title>
        <authorList>
            <person name="Zhang Z."/>
        </authorList>
    </citation>
    <scope>NUCLEOTIDE SEQUENCE [LARGE SCALE GENOMIC DNA]</scope>
    <source>
        <strain evidence="2 3">CCMM003</strain>
    </source>
</reference>
<dbReference type="OrthoDB" id="1117410at2"/>
<evidence type="ECO:0000259" key="1">
    <source>
        <dbReference type="Pfam" id="PF19089"/>
    </source>
</evidence>
<comment type="caution">
    <text evidence="2">The sequence shown here is derived from an EMBL/GenBank/DDBJ whole genome shotgun (WGS) entry which is preliminary data.</text>
</comment>
<name>A0A3B0CCM6_9FLAO</name>
<evidence type="ECO:0000313" key="3">
    <source>
        <dbReference type="Proteomes" id="UP000276603"/>
    </source>
</evidence>
<keyword evidence="3" id="KW-1185">Reference proteome</keyword>
<evidence type="ECO:0000313" key="2">
    <source>
        <dbReference type="EMBL" id="RKN82381.1"/>
    </source>
</evidence>
<proteinExistence type="predicted"/>
<sequence>MKNTIGIYFGLALLSPVLLLSQKREKDSVVDKPERPAFESSFIIDNPNNVLFSKNTLEVQMSHRFGLINEGTNDMLGFWGPSNIRMGVAYSIHERLTLGFGTTKFNRLQDFNWKVGILNQTRSSRIPVSVSYYGNFTIDARKRENFSLDQHRYSYFNQLIIARRFSPKLSMQLAPSISHFNLVESRMRNDVIGVAFGGRYKISDQTSILWDYSQPFTHHLNGERLDIDPEPGISLGFEFATSAHAFQLFITNMNGIVPQQNYMKNTNDFFRGQILFGFNITRNYNF</sequence>
<dbReference type="RefSeq" id="WP_120709572.1">
    <property type="nucleotide sequence ID" value="NZ_RBCJ01000001.1"/>
</dbReference>
<feature type="domain" description="DUF5777" evidence="1">
    <location>
        <begin position="38"/>
        <end position="284"/>
    </location>
</feature>